<dbReference type="STRING" id="384616.Pisl_1030"/>
<keyword evidence="1" id="KW-0238">DNA-binding</keyword>
<accession>A1RTC2</accession>
<organism evidence="3 4">
    <name type="scientific">Pyrobaculum islandicum (strain DSM 4184 / JCM 9189 / GEO3)</name>
    <dbReference type="NCBI Taxonomy" id="384616"/>
    <lineage>
        <taxon>Archaea</taxon>
        <taxon>Thermoproteota</taxon>
        <taxon>Thermoprotei</taxon>
        <taxon>Thermoproteales</taxon>
        <taxon>Thermoproteaceae</taxon>
        <taxon>Pyrobaculum</taxon>
    </lineage>
</organism>
<evidence type="ECO:0000259" key="2">
    <source>
        <dbReference type="Pfam" id="PF07282"/>
    </source>
</evidence>
<dbReference type="AlphaFoldDB" id="A1RTC2"/>
<feature type="domain" description="Cas12f1-like TNB" evidence="2">
    <location>
        <begin position="29"/>
        <end position="79"/>
    </location>
</feature>
<dbReference type="HOGENOM" id="CLU_126384_1_0_2"/>
<evidence type="ECO:0000313" key="3">
    <source>
        <dbReference type="EMBL" id="ABL88204.1"/>
    </source>
</evidence>
<dbReference type="SUPFAM" id="SSF51998">
    <property type="entry name" value="PFL-like glycyl radical enzymes"/>
    <property type="match status" value="1"/>
</dbReference>
<evidence type="ECO:0000256" key="1">
    <source>
        <dbReference type="ARBA" id="ARBA00023125"/>
    </source>
</evidence>
<proteinExistence type="predicted"/>
<name>A1RTC2_PYRIL</name>
<dbReference type="eggNOG" id="arCOG00686">
    <property type="taxonomic scope" value="Archaea"/>
</dbReference>
<dbReference type="Pfam" id="PF07282">
    <property type="entry name" value="Cas12f1-like_TNB"/>
    <property type="match status" value="1"/>
</dbReference>
<evidence type="ECO:0000313" key="4">
    <source>
        <dbReference type="Proteomes" id="UP000002595"/>
    </source>
</evidence>
<dbReference type="RefSeq" id="WP_011762779.1">
    <property type="nucleotide sequence ID" value="NC_008701.1"/>
</dbReference>
<dbReference type="GO" id="GO:0003677">
    <property type="term" value="F:DNA binding"/>
    <property type="evidence" value="ECO:0007669"/>
    <property type="project" value="UniProtKB-KW"/>
</dbReference>
<dbReference type="KEGG" id="pis:Pisl_1030"/>
<keyword evidence="4" id="KW-1185">Reference proteome</keyword>
<gene>
    <name evidence="3" type="ordered locus">Pisl_1030</name>
</gene>
<dbReference type="EMBL" id="CP000504">
    <property type="protein sequence ID" value="ABL88204.1"/>
    <property type="molecule type" value="Genomic_DNA"/>
</dbReference>
<sequence length="96" mass="11381">MNQVYRTLKIRLPHRLVKERANVLDLAVRKLKELAQWYGIPYLEERLHSTVCPRCGAKMVEEKNRIMRCLTCGFSDNRDNIPIVWAKKLYNIKPLL</sequence>
<dbReference type="GeneID" id="4618234"/>
<dbReference type="InterPro" id="IPR010095">
    <property type="entry name" value="Cas12f1-like_TNB"/>
</dbReference>
<dbReference type="Proteomes" id="UP000002595">
    <property type="component" value="Chromosome"/>
</dbReference>
<protein>
    <submittedName>
        <fullName evidence="3">Transposase, IS605 OrfB</fullName>
    </submittedName>
</protein>
<reference evidence="3" key="1">
    <citation type="submission" date="2006-12" db="EMBL/GenBank/DDBJ databases">
        <title>Complete sequence of Pyrobaculum islandicum DSM 4184.</title>
        <authorList>
            <person name="Copeland A."/>
            <person name="Lucas S."/>
            <person name="Lapidus A."/>
            <person name="Barry K."/>
            <person name="Detter J.C."/>
            <person name="Glavina del Rio T."/>
            <person name="Dalin E."/>
            <person name="Tice H."/>
            <person name="Pitluck S."/>
            <person name="Meincke L."/>
            <person name="Brettin T."/>
            <person name="Bruce D."/>
            <person name="Han C."/>
            <person name="Tapia R."/>
            <person name="Gilna P."/>
            <person name="Schmutz J."/>
            <person name="Larimer F."/>
            <person name="Land M."/>
            <person name="Hauser L."/>
            <person name="Kyrpides N."/>
            <person name="Mikhailova N."/>
            <person name="Cozen A.E."/>
            <person name="Fitz-Gibbon S.T."/>
            <person name="House C.H."/>
            <person name="Saltikov C."/>
            <person name="Lowe T."/>
            <person name="Richardson P."/>
        </authorList>
    </citation>
    <scope>NUCLEOTIDE SEQUENCE [LARGE SCALE GENOMIC DNA]</scope>
    <source>
        <strain evidence="3">DSM 4184</strain>
    </source>
</reference>